<evidence type="ECO:0000313" key="8">
    <source>
        <dbReference type="Proteomes" id="UP000528964"/>
    </source>
</evidence>
<dbReference type="SUPFAM" id="SSF53850">
    <property type="entry name" value="Periplasmic binding protein-like II"/>
    <property type="match status" value="1"/>
</dbReference>
<reference evidence="7 8" key="1">
    <citation type="submission" date="2020-08" db="EMBL/GenBank/DDBJ databases">
        <title>Genomic Encyclopedia of Type Strains, Phase IV (KMG-IV): sequencing the most valuable type-strain genomes for metagenomic binning, comparative biology and taxonomic classification.</title>
        <authorList>
            <person name="Goeker M."/>
        </authorList>
    </citation>
    <scope>NUCLEOTIDE SEQUENCE [LARGE SCALE GENOMIC DNA]</scope>
    <source>
        <strain evidence="7 8">DSM 25481</strain>
    </source>
</reference>
<evidence type="ECO:0000313" key="7">
    <source>
        <dbReference type="EMBL" id="MBB3971666.1"/>
    </source>
</evidence>
<dbReference type="InterPro" id="IPR036390">
    <property type="entry name" value="WH_DNA-bd_sf"/>
</dbReference>
<dbReference type="PRINTS" id="PR00039">
    <property type="entry name" value="HTHLYSR"/>
</dbReference>
<accession>A0A7W6CYZ5</accession>
<dbReference type="PROSITE" id="PS50931">
    <property type="entry name" value="HTH_LYSR"/>
    <property type="match status" value="1"/>
</dbReference>
<keyword evidence="8" id="KW-1185">Reference proteome</keyword>
<dbReference type="SUPFAM" id="SSF46785">
    <property type="entry name" value="Winged helix' DNA-binding domain"/>
    <property type="match status" value="1"/>
</dbReference>
<dbReference type="RefSeq" id="WP_183393525.1">
    <property type="nucleotide sequence ID" value="NZ_JACIDR010000001.1"/>
</dbReference>
<feature type="domain" description="HTH lysR-type" evidence="6">
    <location>
        <begin position="1"/>
        <end position="57"/>
    </location>
</feature>
<dbReference type="CDD" id="cd05466">
    <property type="entry name" value="PBP2_LTTR_substrate"/>
    <property type="match status" value="1"/>
</dbReference>
<dbReference type="InterPro" id="IPR000847">
    <property type="entry name" value="LysR_HTH_N"/>
</dbReference>
<evidence type="ECO:0000256" key="3">
    <source>
        <dbReference type="ARBA" id="ARBA00023125"/>
    </source>
</evidence>
<dbReference type="Pfam" id="PF03466">
    <property type="entry name" value="LysR_substrate"/>
    <property type="match status" value="1"/>
</dbReference>
<dbReference type="InterPro" id="IPR036388">
    <property type="entry name" value="WH-like_DNA-bd_sf"/>
</dbReference>
<comment type="caution">
    <text evidence="7">The sequence shown here is derived from an EMBL/GenBank/DDBJ whole genome shotgun (WGS) entry which is preliminary data.</text>
</comment>
<sequence>MFLRQFKYLTAVVEEGHFGRAAQKCNVTQPSLSCGIKQLELEIGVPIFLRGRGQRFCGLTPEGDRVAKWARNVIANCEAMRDEVAAMQKNLHGRLRMGAMPSMSPILPVLLQMVREQHPNVAMDVQFLGNDAMKTGLNNFTLDVALTYFDQAELGRRNTLKIYKENLSLLVPDVAEFRGRDEISWSEAAELPLAMLREGMHERRFVDRVFEKVGAAPEAKVESESILHLMFQVQFAGLCTIIPSHFTHMPGLHRGTRALRLVDPVVSQDVCLFWAEGEIMTPMAATLVSAVKKLNKQGGLDARLAEITPENASLAPLSSETSRESARNAVPLPA</sequence>
<dbReference type="InterPro" id="IPR050950">
    <property type="entry name" value="HTH-type_LysR_regulators"/>
</dbReference>
<keyword evidence="2" id="KW-0805">Transcription regulation</keyword>
<dbReference type="PANTHER" id="PTHR30419:SF31">
    <property type="entry name" value="BLR3139 PROTEIN"/>
    <property type="match status" value="1"/>
</dbReference>
<dbReference type="GO" id="GO:0003677">
    <property type="term" value="F:DNA binding"/>
    <property type="evidence" value="ECO:0007669"/>
    <property type="project" value="UniProtKB-KW"/>
</dbReference>
<dbReference type="AlphaFoldDB" id="A0A7W6CYZ5"/>
<evidence type="ECO:0000256" key="5">
    <source>
        <dbReference type="SAM" id="MobiDB-lite"/>
    </source>
</evidence>
<dbReference type="Pfam" id="PF00126">
    <property type="entry name" value="HTH_1"/>
    <property type="match status" value="1"/>
</dbReference>
<evidence type="ECO:0000256" key="1">
    <source>
        <dbReference type="ARBA" id="ARBA00009437"/>
    </source>
</evidence>
<dbReference type="GO" id="GO:0005829">
    <property type="term" value="C:cytosol"/>
    <property type="evidence" value="ECO:0007669"/>
    <property type="project" value="TreeGrafter"/>
</dbReference>
<evidence type="ECO:0000256" key="4">
    <source>
        <dbReference type="ARBA" id="ARBA00023163"/>
    </source>
</evidence>
<evidence type="ECO:0000259" key="6">
    <source>
        <dbReference type="PROSITE" id="PS50931"/>
    </source>
</evidence>
<gene>
    <name evidence="7" type="ORF">GGR24_000299</name>
</gene>
<keyword evidence="4" id="KW-0804">Transcription</keyword>
<dbReference type="GO" id="GO:0003700">
    <property type="term" value="F:DNA-binding transcription factor activity"/>
    <property type="evidence" value="ECO:0007669"/>
    <property type="project" value="InterPro"/>
</dbReference>
<organism evidence="7 8">
    <name type="scientific">Hansschlegelia beijingensis</name>
    <dbReference type="NCBI Taxonomy" id="1133344"/>
    <lineage>
        <taxon>Bacteria</taxon>
        <taxon>Pseudomonadati</taxon>
        <taxon>Pseudomonadota</taxon>
        <taxon>Alphaproteobacteria</taxon>
        <taxon>Hyphomicrobiales</taxon>
        <taxon>Methylopilaceae</taxon>
        <taxon>Hansschlegelia</taxon>
    </lineage>
</organism>
<dbReference type="Gene3D" id="3.40.190.290">
    <property type="match status" value="1"/>
</dbReference>
<protein>
    <submittedName>
        <fullName evidence="7">DNA-binding transcriptional LysR family regulator</fullName>
    </submittedName>
</protein>
<dbReference type="InterPro" id="IPR005119">
    <property type="entry name" value="LysR_subst-bd"/>
</dbReference>
<keyword evidence="3 7" id="KW-0238">DNA-binding</keyword>
<evidence type="ECO:0000256" key="2">
    <source>
        <dbReference type="ARBA" id="ARBA00023015"/>
    </source>
</evidence>
<dbReference type="FunFam" id="1.10.10.10:FF:000001">
    <property type="entry name" value="LysR family transcriptional regulator"/>
    <property type="match status" value="1"/>
</dbReference>
<dbReference type="PANTHER" id="PTHR30419">
    <property type="entry name" value="HTH-TYPE TRANSCRIPTIONAL REGULATOR YBHD"/>
    <property type="match status" value="1"/>
</dbReference>
<name>A0A7W6CYZ5_9HYPH</name>
<comment type="similarity">
    <text evidence="1">Belongs to the LysR transcriptional regulatory family.</text>
</comment>
<proteinExistence type="inferred from homology"/>
<dbReference type="EMBL" id="JACIDR010000001">
    <property type="protein sequence ID" value="MBB3971666.1"/>
    <property type="molecule type" value="Genomic_DNA"/>
</dbReference>
<dbReference type="Proteomes" id="UP000528964">
    <property type="component" value="Unassembled WGS sequence"/>
</dbReference>
<dbReference type="Gene3D" id="1.10.10.10">
    <property type="entry name" value="Winged helix-like DNA-binding domain superfamily/Winged helix DNA-binding domain"/>
    <property type="match status" value="1"/>
</dbReference>
<feature type="region of interest" description="Disordered" evidence="5">
    <location>
        <begin position="313"/>
        <end position="334"/>
    </location>
</feature>